<dbReference type="OMA" id="DNLYAPW"/>
<keyword evidence="4" id="KW-1185">Reference proteome</keyword>
<dbReference type="SUPFAM" id="SSF51735">
    <property type="entry name" value="NAD(P)-binding Rossmann-fold domains"/>
    <property type="match status" value="3"/>
</dbReference>
<comment type="similarity">
    <text evidence="1">Belongs to the NAD(P)-dependent epimerase/dehydratase family.</text>
</comment>
<evidence type="ECO:0000259" key="2">
    <source>
        <dbReference type="Pfam" id="PF01370"/>
    </source>
</evidence>
<dbReference type="Proteomes" id="UP000031036">
    <property type="component" value="Unassembled WGS sequence"/>
</dbReference>
<comment type="caution">
    <text evidence="3">The sequence shown here is derived from an EMBL/GenBank/DDBJ whole genome shotgun (WGS) entry which is preliminary data.</text>
</comment>
<feature type="domain" description="NAD-dependent epimerase/dehydratase" evidence="2">
    <location>
        <begin position="316"/>
        <end position="469"/>
    </location>
</feature>
<dbReference type="Pfam" id="PF01370">
    <property type="entry name" value="Epimerase"/>
    <property type="match status" value="2"/>
</dbReference>
<proteinExistence type="inferred from homology"/>
<protein>
    <submittedName>
        <fullName evidence="3">Putative rhamnose biosynthetic enzyme 1</fullName>
    </submittedName>
</protein>
<accession>A0A0B2VCG1</accession>
<dbReference type="PANTHER" id="PTHR43000">
    <property type="entry name" value="DTDP-D-GLUCOSE 4,6-DEHYDRATASE-RELATED"/>
    <property type="match status" value="1"/>
</dbReference>
<sequence>MTSHSYLIAGGCSVVGVNLASTILAQDPLSEVTMLECPLAHPYAASIAESVRVSPRFHHVIGEIANEKLLISIIQQRKIDVVFSTAKLSNSNGSANPVEEARYNLIGITHFLEALRASPKLHSFVYVSSEKVYGSSLPKVETAMLKPVTSEAASQCASEAMLNAYFVSYGLPLIIARVSSLICGPNMDSNNVIRTIIEGLETDILDESPQSLIDLRDVVSGLLACAHKGSPGQIYNIGGERDVSVAELRKLFDKIRSGEVISECDLPRASMNCTKAYRELAWRPQVPLLKALKNSFDHYVSHPTVGLSQNIALKFLVYGARGWIGQQFVALLEERKIEYAIGERRIGTDADEAVQDEIVAVAPSHVVCMIGRTHGSGVNSIAYLEGGPERLYENMRDNLYAPCVLANICDRLKIHFTYLGTGCIFHYDEMHPYGGKGYTEKDYGNYWGTSYSAVKAHTDWLMRYYSNTLNARIRLPINYELDSRNLVAKISFICFLVIGFSRVFDIPNSVTVLPDCLPILLDLAIKRHCGTINLVNPGPIRFPEIIDLYKKLVDPSVQCEIVKPKSDDEVLRSRAHCTLDTSKLQRLYPSMRTAIEGIKQSVIEIAVHKGKRVNSIAYLEGGPERLYENMRDNLYAPCVLANICDRLKIHFTYLGTGCIFHYDEMHPYGGKGYTEKDYGNYWGTSYSAVKAHTDWLMRYYSNTLNARIRLPINYELDSRNLVAKISFICFLVIGFSRVFDIPNSVTVLPDCLPILLDLAIKRHCGTINLVNPGPIRFPEIIDLYKKLVDPSVQCEIVKPKSDDEVLRSRAHCTLDTSKLQRLYPSMRTAIEGIKQSVIEIAVHKGKRILQQA</sequence>
<name>A0A0B2VCG1_TOXCA</name>
<gene>
    <name evidence="3" type="primary">RHM1</name>
    <name evidence="3" type="ORF">Tcan_14467</name>
</gene>
<dbReference type="InterPro" id="IPR001509">
    <property type="entry name" value="Epimerase_deHydtase"/>
</dbReference>
<dbReference type="STRING" id="6265.A0A0B2VCG1"/>
<dbReference type="OrthoDB" id="16464at2759"/>
<feature type="domain" description="NAD-dependent epimerase/dehydratase" evidence="2">
    <location>
        <begin position="7"/>
        <end position="238"/>
    </location>
</feature>
<evidence type="ECO:0000313" key="3">
    <source>
        <dbReference type="EMBL" id="KHN79132.1"/>
    </source>
</evidence>
<dbReference type="EMBL" id="JPKZ01001947">
    <property type="protein sequence ID" value="KHN79132.1"/>
    <property type="molecule type" value="Genomic_DNA"/>
</dbReference>
<organism evidence="3 4">
    <name type="scientific">Toxocara canis</name>
    <name type="common">Canine roundworm</name>
    <dbReference type="NCBI Taxonomy" id="6265"/>
    <lineage>
        <taxon>Eukaryota</taxon>
        <taxon>Metazoa</taxon>
        <taxon>Ecdysozoa</taxon>
        <taxon>Nematoda</taxon>
        <taxon>Chromadorea</taxon>
        <taxon>Rhabditida</taxon>
        <taxon>Spirurina</taxon>
        <taxon>Ascaridomorpha</taxon>
        <taxon>Ascaridoidea</taxon>
        <taxon>Toxocaridae</taxon>
        <taxon>Toxocara</taxon>
    </lineage>
</organism>
<dbReference type="AlphaFoldDB" id="A0A0B2VCG1"/>
<dbReference type="Gene3D" id="3.40.50.720">
    <property type="entry name" value="NAD(P)-binding Rossmann-like Domain"/>
    <property type="match status" value="3"/>
</dbReference>
<reference evidence="3 4" key="1">
    <citation type="submission" date="2014-11" db="EMBL/GenBank/DDBJ databases">
        <title>Genetic blueprint of the zoonotic pathogen Toxocara canis.</title>
        <authorList>
            <person name="Zhu X.-Q."/>
            <person name="Korhonen P.K."/>
            <person name="Cai H."/>
            <person name="Young N.D."/>
            <person name="Nejsum P."/>
            <person name="von Samson-Himmelstjerna G."/>
            <person name="Boag P.R."/>
            <person name="Tan P."/>
            <person name="Li Q."/>
            <person name="Min J."/>
            <person name="Yang Y."/>
            <person name="Wang X."/>
            <person name="Fang X."/>
            <person name="Hall R.S."/>
            <person name="Hofmann A."/>
            <person name="Sternberg P.W."/>
            <person name="Jex A.R."/>
            <person name="Gasser R.B."/>
        </authorList>
    </citation>
    <scope>NUCLEOTIDE SEQUENCE [LARGE SCALE GENOMIC DNA]</scope>
    <source>
        <strain evidence="3">PN_DK_2014</strain>
    </source>
</reference>
<evidence type="ECO:0000256" key="1">
    <source>
        <dbReference type="ARBA" id="ARBA00007637"/>
    </source>
</evidence>
<evidence type="ECO:0000313" key="4">
    <source>
        <dbReference type="Proteomes" id="UP000031036"/>
    </source>
</evidence>
<dbReference type="InterPro" id="IPR036291">
    <property type="entry name" value="NAD(P)-bd_dom_sf"/>
</dbReference>